<sequence length="504" mass="56186">MTMAKDQNLTLCFHRITAKPVIAETLKPTYIPENCILIKVDRFAFTANNLTYQTLAEHPHFRFYDLHPAPTSGDVSPKTHGVVPSWGFGNVVASNHPQVQVGERLYGCFAPTRYLLLPIARTEKYKMTVDRPYIPTSNRLYNDLMRTSTDPLYKPTPLSENLMLLYRPLFWSSYWCEDWLFSSEYCGGCSTILISAASSKTAFCFAYCVRKTDPSIQIIGLTSRSHVSFCQNRLGGLYDAVLDYESFHTSTFYRKAIAEAGSRWIYVDVSGNPKLTERVHQTFIPVQNAKLSTSIQMGLASLGPGSVAYNWLIGANGGVGGKEGTKRPWSHLQTPSSGKPLDVMAAAKAASSSTATPTSPVSALGLPNSLTHLFPTPEPFYTPSWLAIRIPQFPSGGELQEMLKDDWEELMRECQGQSNNISNAKRPWIDVTVTYDGREGKTVKEAYERILERGGRMGPEEGYVWSMWESAEKAGRVDAEAFADAKKVKTPFEAQVGRTYQAKL</sequence>
<dbReference type="AlphaFoldDB" id="A0A8H5GUW1"/>
<dbReference type="EMBL" id="JAACJM010000007">
    <property type="protein sequence ID" value="KAF5371659.1"/>
    <property type="molecule type" value="Genomic_DNA"/>
</dbReference>
<dbReference type="OrthoDB" id="192702at2759"/>
<gene>
    <name evidence="1" type="ORF">D9758_003552</name>
</gene>
<protein>
    <submittedName>
        <fullName evidence="1">Uncharacterized protein</fullName>
    </submittedName>
</protein>
<comment type="caution">
    <text evidence="1">The sequence shown here is derived from an EMBL/GenBank/DDBJ whole genome shotgun (WGS) entry which is preliminary data.</text>
</comment>
<dbReference type="Proteomes" id="UP000559256">
    <property type="component" value="Unassembled WGS sequence"/>
</dbReference>
<accession>A0A8H5GUW1</accession>
<dbReference type="InterPro" id="IPR021276">
    <property type="entry name" value="DUF2855"/>
</dbReference>
<keyword evidence="2" id="KW-1185">Reference proteome</keyword>
<proteinExistence type="predicted"/>
<evidence type="ECO:0000313" key="1">
    <source>
        <dbReference type="EMBL" id="KAF5371659.1"/>
    </source>
</evidence>
<evidence type="ECO:0000313" key="2">
    <source>
        <dbReference type="Proteomes" id="UP000559256"/>
    </source>
</evidence>
<reference evidence="1 2" key="1">
    <citation type="journal article" date="2020" name="ISME J.">
        <title>Uncovering the hidden diversity of litter-decomposition mechanisms in mushroom-forming fungi.</title>
        <authorList>
            <person name="Floudas D."/>
            <person name="Bentzer J."/>
            <person name="Ahren D."/>
            <person name="Johansson T."/>
            <person name="Persson P."/>
            <person name="Tunlid A."/>
        </authorList>
    </citation>
    <scope>NUCLEOTIDE SEQUENCE [LARGE SCALE GENOMIC DNA]</scope>
    <source>
        <strain evidence="1 2">CBS 291.85</strain>
    </source>
</reference>
<name>A0A8H5GUW1_9AGAR</name>
<dbReference type="Pfam" id="PF11017">
    <property type="entry name" value="DUF2855"/>
    <property type="match status" value="1"/>
</dbReference>
<organism evidence="1 2">
    <name type="scientific">Tetrapyrgos nigripes</name>
    <dbReference type="NCBI Taxonomy" id="182062"/>
    <lineage>
        <taxon>Eukaryota</taxon>
        <taxon>Fungi</taxon>
        <taxon>Dikarya</taxon>
        <taxon>Basidiomycota</taxon>
        <taxon>Agaricomycotina</taxon>
        <taxon>Agaricomycetes</taxon>
        <taxon>Agaricomycetidae</taxon>
        <taxon>Agaricales</taxon>
        <taxon>Marasmiineae</taxon>
        <taxon>Marasmiaceae</taxon>
        <taxon>Tetrapyrgos</taxon>
    </lineage>
</organism>